<dbReference type="CDD" id="cd00158">
    <property type="entry name" value="RHOD"/>
    <property type="match status" value="1"/>
</dbReference>
<dbReference type="PROSITE" id="PS50206">
    <property type="entry name" value="RHODANESE_3"/>
    <property type="match status" value="1"/>
</dbReference>
<dbReference type="InterPro" id="IPR050229">
    <property type="entry name" value="GlpE_sulfurtransferase"/>
</dbReference>
<gene>
    <name evidence="2" type="ORF">ACFFU9_09675</name>
</gene>
<dbReference type="InterPro" id="IPR036873">
    <property type="entry name" value="Rhodanese-like_dom_sf"/>
</dbReference>
<evidence type="ECO:0000259" key="1">
    <source>
        <dbReference type="PROSITE" id="PS50206"/>
    </source>
</evidence>
<dbReference type="EMBL" id="JBHMFC010000039">
    <property type="protein sequence ID" value="MFB9057008.1"/>
    <property type="molecule type" value="Genomic_DNA"/>
</dbReference>
<accession>A0ABV5FD24</accession>
<dbReference type="SUPFAM" id="SSF52821">
    <property type="entry name" value="Rhodanese/Cell cycle control phosphatase"/>
    <property type="match status" value="1"/>
</dbReference>
<proteinExistence type="predicted"/>
<name>A0ABV5FD24_9FLAO</name>
<sequence length="132" mass="15143">MKNLAIVLTFFLVWIMIGCKPKEDSGIKIISPEEMHTFLQLDNVQFIDVRTPEEHEKEFIATSQNIDFSSPSFLEDISKLDKNKPVLLYCKTGRRSNTCAQKLVEAGFVKIYDLQGGISKWKHDGYEVDTKL</sequence>
<dbReference type="PROSITE" id="PS51257">
    <property type="entry name" value="PROKAR_LIPOPROTEIN"/>
    <property type="match status" value="1"/>
</dbReference>
<reference evidence="2 3" key="1">
    <citation type="submission" date="2024-09" db="EMBL/GenBank/DDBJ databases">
        <authorList>
            <person name="Sun Q."/>
            <person name="Mori K."/>
        </authorList>
    </citation>
    <scope>NUCLEOTIDE SEQUENCE [LARGE SCALE GENOMIC DNA]</scope>
    <source>
        <strain evidence="2 3">CECT 8622</strain>
    </source>
</reference>
<evidence type="ECO:0000313" key="3">
    <source>
        <dbReference type="Proteomes" id="UP001589585"/>
    </source>
</evidence>
<keyword evidence="3" id="KW-1185">Reference proteome</keyword>
<organism evidence="2 3">
    <name type="scientific">Mariniflexile ostreae</name>
    <dbReference type="NCBI Taxonomy" id="1520892"/>
    <lineage>
        <taxon>Bacteria</taxon>
        <taxon>Pseudomonadati</taxon>
        <taxon>Bacteroidota</taxon>
        <taxon>Flavobacteriia</taxon>
        <taxon>Flavobacteriales</taxon>
        <taxon>Flavobacteriaceae</taxon>
        <taxon>Mariniflexile</taxon>
    </lineage>
</organism>
<dbReference type="Gene3D" id="3.40.250.10">
    <property type="entry name" value="Rhodanese-like domain"/>
    <property type="match status" value="1"/>
</dbReference>
<dbReference type="InterPro" id="IPR001763">
    <property type="entry name" value="Rhodanese-like_dom"/>
</dbReference>
<dbReference type="SMART" id="SM00450">
    <property type="entry name" value="RHOD"/>
    <property type="match status" value="1"/>
</dbReference>
<dbReference type="PANTHER" id="PTHR43031:SF1">
    <property type="entry name" value="PYRIDINE NUCLEOTIDE-DISULPHIDE OXIDOREDUCTASE"/>
    <property type="match status" value="1"/>
</dbReference>
<feature type="domain" description="Rhodanese" evidence="1">
    <location>
        <begin position="40"/>
        <end position="130"/>
    </location>
</feature>
<dbReference type="RefSeq" id="WP_379861228.1">
    <property type="nucleotide sequence ID" value="NZ_JBHMFC010000039.1"/>
</dbReference>
<protein>
    <submittedName>
        <fullName evidence="2">Rhodanese-like domain-containing protein</fullName>
    </submittedName>
</protein>
<evidence type="ECO:0000313" key="2">
    <source>
        <dbReference type="EMBL" id="MFB9057008.1"/>
    </source>
</evidence>
<dbReference type="PANTHER" id="PTHR43031">
    <property type="entry name" value="FAD-DEPENDENT OXIDOREDUCTASE"/>
    <property type="match status" value="1"/>
</dbReference>
<comment type="caution">
    <text evidence="2">The sequence shown here is derived from an EMBL/GenBank/DDBJ whole genome shotgun (WGS) entry which is preliminary data.</text>
</comment>
<dbReference type="Proteomes" id="UP001589585">
    <property type="component" value="Unassembled WGS sequence"/>
</dbReference>
<dbReference type="Pfam" id="PF00581">
    <property type="entry name" value="Rhodanese"/>
    <property type="match status" value="1"/>
</dbReference>